<accession>A0A841GSM4</accession>
<comment type="caution">
    <text evidence="2">The sequence shown here is derived from an EMBL/GenBank/DDBJ whole genome shotgun (WGS) entry which is preliminary data.</text>
</comment>
<keyword evidence="3" id="KW-1185">Reference proteome</keyword>
<dbReference type="EMBL" id="JACHIA010000004">
    <property type="protein sequence ID" value="MBB6070290.1"/>
    <property type="molecule type" value="Genomic_DNA"/>
</dbReference>
<feature type="transmembrane region" description="Helical" evidence="1">
    <location>
        <begin position="12"/>
        <end position="32"/>
    </location>
</feature>
<name>A0A841GSM4_9BACT</name>
<evidence type="ECO:0000256" key="1">
    <source>
        <dbReference type="SAM" id="Phobius"/>
    </source>
</evidence>
<proteinExistence type="predicted"/>
<sequence>MMRIRGRPVVLWRVLQLVVMFLAFVIALIITFSPGKATFDITAETEYVRYLPQLDPAQHWPMDSVSLFGAEETTPRVVSGDLRFTDPVQVTLERRSGGPLLVKLEPTRERKQEGSDLALRIGVFREHGGESRTLYENAVIEIHGIEGRSIQRGKPIVFAVRGSLEVGRSVQSEPDASLALLRSGKVTKFVRSLWGNGVVMAGSRELGIGDEVTIDRPLSPELGLVRVDERPAMSVAYRADARSVRVGRPGGSDYRIRMYAVERVLADPMLQALWTTLLFLFGCFTSLIGYSKGTQQSKADEYP</sequence>
<evidence type="ECO:0000313" key="3">
    <source>
        <dbReference type="Proteomes" id="UP000582837"/>
    </source>
</evidence>
<evidence type="ECO:0000313" key="2">
    <source>
        <dbReference type="EMBL" id="MBB6070290.1"/>
    </source>
</evidence>
<protein>
    <submittedName>
        <fullName evidence="2">Uncharacterized protein</fullName>
    </submittedName>
</protein>
<keyword evidence="1" id="KW-0812">Transmembrane</keyword>
<reference evidence="2 3" key="1">
    <citation type="submission" date="2020-08" db="EMBL/GenBank/DDBJ databases">
        <title>Genomic Encyclopedia of Type Strains, Phase IV (KMG-IV): sequencing the most valuable type-strain genomes for metagenomic binning, comparative biology and taxonomic classification.</title>
        <authorList>
            <person name="Goeker M."/>
        </authorList>
    </citation>
    <scope>NUCLEOTIDE SEQUENCE [LARGE SCALE GENOMIC DNA]</scope>
    <source>
        <strain evidence="2 3">DSM 29007</strain>
    </source>
</reference>
<organism evidence="2 3">
    <name type="scientific">Longimicrobium terrae</name>
    <dbReference type="NCBI Taxonomy" id="1639882"/>
    <lineage>
        <taxon>Bacteria</taxon>
        <taxon>Pseudomonadati</taxon>
        <taxon>Gemmatimonadota</taxon>
        <taxon>Longimicrobiia</taxon>
        <taxon>Longimicrobiales</taxon>
        <taxon>Longimicrobiaceae</taxon>
        <taxon>Longimicrobium</taxon>
    </lineage>
</organism>
<gene>
    <name evidence="2" type="ORF">HNQ61_001909</name>
</gene>
<dbReference type="AlphaFoldDB" id="A0A841GSM4"/>
<keyword evidence="1" id="KW-0472">Membrane</keyword>
<feature type="transmembrane region" description="Helical" evidence="1">
    <location>
        <begin position="272"/>
        <end position="290"/>
    </location>
</feature>
<keyword evidence="1" id="KW-1133">Transmembrane helix</keyword>
<dbReference type="Proteomes" id="UP000582837">
    <property type="component" value="Unassembled WGS sequence"/>
</dbReference>
<dbReference type="RefSeq" id="WP_170035685.1">
    <property type="nucleotide sequence ID" value="NZ_JABDTL010000001.1"/>
</dbReference>